<dbReference type="PANTHER" id="PTHR38457:SF1">
    <property type="entry name" value="REGULATOR ABRB-RELATED"/>
    <property type="match status" value="1"/>
</dbReference>
<feature type="transmembrane region" description="Helical" evidence="1">
    <location>
        <begin position="182"/>
        <end position="198"/>
    </location>
</feature>
<keyword evidence="1" id="KW-0812">Transmembrane</keyword>
<proteinExistence type="predicted"/>
<dbReference type="Pfam" id="PF05145">
    <property type="entry name" value="AbrB"/>
    <property type="match status" value="1"/>
</dbReference>
<protein>
    <submittedName>
        <fullName evidence="2">AbrB family transcriptional regulator</fullName>
    </submittedName>
</protein>
<accession>A0ABX0VES8</accession>
<name>A0ABX0VES8_9HYPH</name>
<dbReference type="InterPro" id="IPR017516">
    <property type="entry name" value="AbrB_dup"/>
</dbReference>
<dbReference type="PIRSF" id="PIRSF038991">
    <property type="entry name" value="Protein_AbrB"/>
    <property type="match status" value="1"/>
</dbReference>
<dbReference type="InterPro" id="IPR007820">
    <property type="entry name" value="AbrB_fam"/>
</dbReference>
<evidence type="ECO:0000313" key="2">
    <source>
        <dbReference type="EMBL" id="NIX78142.1"/>
    </source>
</evidence>
<dbReference type="Proteomes" id="UP000707352">
    <property type="component" value="Unassembled WGS sequence"/>
</dbReference>
<feature type="transmembrane region" description="Helical" evidence="1">
    <location>
        <begin position="12"/>
        <end position="41"/>
    </location>
</feature>
<keyword evidence="3" id="KW-1185">Reference proteome</keyword>
<comment type="caution">
    <text evidence="2">The sequence shown here is derived from an EMBL/GenBank/DDBJ whole genome shotgun (WGS) entry which is preliminary data.</text>
</comment>
<evidence type="ECO:0000256" key="1">
    <source>
        <dbReference type="SAM" id="Phobius"/>
    </source>
</evidence>
<evidence type="ECO:0000313" key="3">
    <source>
        <dbReference type="Proteomes" id="UP000707352"/>
    </source>
</evidence>
<dbReference type="RefSeq" id="WP_167674053.1">
    <property type="nucleotide sequence ID" value="NZ_JAATJS010000006.1"/>
</dbReference>
<feature type="transmembrane region" description="Helical" evidence="1">
    <location>
        <begin position="138"/>
        <end position="162"/>
    </location>
</feature>
<keyword evidence="1" id="KW-1133">Transmembrane helix</keyword>
<dbReference type="EMBL" id="JAATJS010000006">
    <property type="protein sequence ID" value="NIX78142.1"/>
    <property type="molecule type" value="Genomic_DNA"/>
</dbReference>
<feature type="transmembrane region" description="Helical" evidence="1">
    <location>
        <begin position="83"/>
        <end position="102"/>
    </location>
</feature>
<reference evidence="2 3" key="1">
    <citation type="submission" date="2020-03" db="EMBL/GenBank/DDBJ databases">
        <title>The genome sequence of Microvirga sp. c23x22.</title>
        <authorList>
            <person name="Zhang X."/>
        </authorList>
    </citation>
    <scope>NUCLEOTIDE SEQUENCE [LARGE SCALE GENOMIC DNA]</scope>
    <source>
        <strain evidence="3">c23x22</strain>
    </source>
</reference>
<gene>
    <name evidence="2" type="ORF">HB375_16210</name>
</gene>
<feature type="transmembrane region" description="Helical" evidence="1">
    <location>
        <begin position="289"/>
        <end position="311"/>
    </location>
</feature>
<organism evidence="2 3">
    <name type="scientific">Microvirga terricola</name>
    <dbReference type="NCBI Taxonomy" id="2719797"/>
    <lineage>
        <taxon>Bacteria</taxon>
        <taxon>Pseudomonadati</taxon>
        <taxon>Pseudomonadota</taxon>
        <taxon>Alphaproteobacteria</taxon>
        <taxon>Hyphomicrobiales</taxon>
        <taxon>Methylobacteriaceae</taxon>
        <taxon>Microvirga</taxon>
    </lineage>
</organism>
<feature type="transmembrane region" description="Helical" evidence="1">
    <location>
        <begin position="258"/>
        <end position="283"/>
    </location>
</feature>
<feature type="transmembrane region" description="Helical" evidence="1">
    <location>
        <begin position="114"/>
        <end position="131"/>
    </location>
</feature>
<feature type="transmembrane region" description="Helical" evidence="1">
    <location>
        <begin position="323"/>
        <end position="340"/>
    </location>
</feature>
<sequence length="349" mass="35747">MRLIFAHCAQILIAGLGGLLFHVLGVPAAWLSGAAIAITLWGRTRWAVPMPRALADAAMLVSGASMGAAVTPEALAAMARYPSSLILLIVAVIAISSASTWWLTQVSGWRKDDAVLASVPGALSTVLAIAVDRRAEVTAIAVVQNIRLFVLIALLPSAIVLAGEGGSGAALLGQGLPVETPAGMAFVFGGGLLLGALFKRLKVAAPILLGATVVSTISHGTEMVTGVIPPVIATGGLVLIGIFIAERFRDVRLSSLKATLVAALGSLAIGMLVAIAFAILAAWLAGVSFANGLIAFAPGGLEAMTVLALILGLDPLYVGSHHLVRFLSIGFVVPFVVAWLQRGDPPRAE</sequence>
<dbReference type="NCBIfam" id="TIGR03082">
    <property type="entry name" value="Gneg_AbrB_dup"/>
    <property type="match status" value="1"/>
</dbReference>
<keyword evidence="1" id="KW-0472">Membrane</keyword>
<feature type="transmembrane region" description="Helical" evidence="1">
    <location>
        <begin position="227"/>
        <end position="246"/>
    </location>
</feature>
<dbReference type="PANTHER" id="PTHR38457">
    <property type="entry name" value="REGULATOR ABRB-RELATED"/>
    <property type="match status" value="1"/>
</dbReference>